<feature type="domain" description="Solute-binding protein family 5" evidence="5">
    <location>
        <begin position="94"/>
        <end position="443"/>
    </location>
</feature>
<comment type="similarity">
    <text evidence="1">Belongs to the bacterial solute-binding protein 5 family.</text>
</comment>
<dbReference type="GO" id="GO:1904680">
    <property type="term" value="F:peptide transmembrane transporter activity"/>
    <property type="evidence" value="ECO:0007669"/>
    <property type="project" value="TreeGrafter"/>
</dbReference>
<dbReference type="GO" id="GO:0015833">
    <property type="term" value="P:peptide transport"/>
    <property type="evidence" value="ECO:0007669"/>
    <property type="project" value="TreeGrafter"/>
</dbReference>
<keyword evidence="2" id="KW-0813">Transport</keyword>
<evidence type="ECO:0000256" key="3">
    <source>
        <dbReference type="ARBA" id="ARBA00022729"/>
    </source>
</evidence>
<feature type="signal peptide" evidence="4">
    <location>
        <begin position="1"/>
        <end position="21"/>
    </location>
</feature>
<dbReference type="Pfam" id="PF00496">
    <property type="entry name" value="SBP_bac_5"/>
    <property type="match status" value="1"/>
</dbReference>
<dbReference type="InterPro" id="IPR000914">
    <property type="entry name" value="SBP_5_dom"/>
</dbReference>
<dbReference type="InterPro" id="IPR039424">
    <property type="entry name" value="SBP_5"/>
</dbReference>
<proteinExistence type="inferred from homology"/>
<dbReference type="PROSITE" id="PS51257">
    <property type="entry name" value="PROKAR_LIPOPROTEIN"/>
    <property type="match status" value="1"/>
</dbReference>
<accession>A0A934QXE0</accession>
<comment type="caution">
    <text evidence="6">The sequence shown here is derived from an EMBL/GenBank/DDBJ whole genome shotgun (WGS) entry which is preliminary data.</text>
</comment>
<dbReference type="PIRSF" id="PIRSF002741">
    <property type="entry name" value="MppA"/>
    <property type="match status" value="1"/>
</dbReference>
<reference evidence="6" key="1">
    <citation type="submission" date="2020-12" db="EMBL/GenBank/DDBJ databases">
        <title>Prauserella sp. ASG 168, a novel actinomycete isolated from cave rock.</title>
        <authorList>
            <person name="Suriyachadkun C."/>
        </authorList>
    </citation>
    <scope>NUCLEOTIDE SEQUENCE</scope>
    <source>
        <strain evidence="6">ASG 168</strain>
    </source>
</reference>
<sequence length="535" mass="56505">MRIPVVLCAAATAAVLVGCSAAPLDPTTATSDVPGYLAVADESVTAGGTLDLQMTVDNGAATGLDPQLADVATSWQLMSLVYETLVTVGPDFSIEPALAESWENPSPTEYVFHLREGVTFSNGRPMTADDVVGSLERLLAGEGVWKSQIGPVEKVSTVDEHTVSVTLSEPYAPLLAALANVPAAVLPMAEIEDGSLDVTAQMLGTGPYVVESHRQDVSWKFTRNDGYWAEDKPSADTVNVVIAGQEQARMAALQNGSADLVMLGNVDAPQLLNGARGTSVGTQATTDFYYLMLNSNAQGGKFDDPRVRQAINIALDRQAMADSALGGLGRPTGVTPAGLPGACDPARVPSAEADLDRAKQLLKEAGAENLTFGLAAYSTAPAPAVAQVIQQNLRRIGVEVTIEQLDEGSWSGKVYGEVPATFDAALSWFAGYADPGMVGKWWNPEQAGFNVGFMEPNPELNEAIDKAIATPEGPERETALQQLCDAVDTDAQMIPLVTRPALIGYRSDALSPTLYETEGYGNVFRGIADFRLLSK</sequence>
<dbReference type="Proteomes" id="UP000635245">
    <property type="component" value="Unassembled WGS sequence"/>
</dbReference>
<dbReference type="PANTHER" id="PTHR30290">
    <property type="entry name" value="PERIPLASMIC BINDING COMPONENT OF ABC TRANSPORTER"/>
    <property type="match status" value="1"/>
</dbReference>
<keyword evidence="7" id="KW-1185">Reference proteome</keyword>
<evidence type="ECO:0000313" key="6">
    <source>
        <dbReference type="EMBL" id="MBK1787043.1"/>
    </source>
</evidence>
<dbReference type="AlphaFoldDB" id="A0A934QXE0"/>
<evidence type="ECO:0000259" key="5">
    <source>
        <dbReference type="Pfam" id="PF00496"/>
    </source>
</evidence>
<evidence type="ECO:0000256" key="1">
    <source>
        <dbReference type="ARBA" id="ARBA00005695"/>
    </source>
</evidence>
<name>A0A934QXE0_9PSEU</name>
<dbReference type="Gene3D" id="3.40.190.10">
    <property type="entry name" value="Periplasmic binding protein-like II"/>
    <property type="match status" value="1"/>
</dbReference>
<dbReference type="Gene3D" id="3.10.105.10">
    <property type="entry name" value="Dipeptide-binding Protein, Domain 3"/>
    <property type="match status" value="1"/>
</dbReference>
<evidence type="ECO:0000256" key="4">
    <source>
        <dbReference type="SAM" id="SignalP"/>
    </source>
</evidence>
<dbReference type="GO" id="GO:0043190">
    <property type="term" value="C:ATP-binding cassette (ABC) transporter complex"/>
    <property type="evidence" value="ECO:0007669"/>
    <property type="project" value="InterPro"/>
</dbReference>
<evidence type="ECO:0000313" key="7">
    <source>
        <dbReference type="Proteomes" id="UP000635245"/>
    </source>
</evidence>
<keyword evidence="3 4" id="KW-0732">Signal</keyword>
<dbReference type="RefSeq" id="WP_200321157.1">
    <property type="nucleotide sequence ID" value="NZ_JAENJH010000005.1"/>
</dbReference>
<evidence type="ECO:0000256" key="2">
    <source>
        <dbReference type="ARBA" id="ARBA00022448"/>
    </source>
</evidence>
<organism evidence="6 7">
    <name type="scientific">Prauserella cavernicola</name>
    <dbReference type="NCBI Taxonomy" id="2800127"/>
    <lineage>
        <taxon>Bacteria</taxon>
        <taxon>Bacillati</taxon>
        <taxon>Actinomycetota</taxon>
        <taxon>Actinomycetes</taxon>
        <taxon>Pseudonocardiales</taxon>
        <taxon>Pseudonocardiaceae</taxon>
        <taxon>Prauserella</taxon>
    </lineage>
</organism>
<dbReference type="PANTHER" id="PTHR30290:SF9">
    <property type="entry name" value="OLIGOPEPTIDE-BINDING PROTEIN APPA"/>
    <property type="match status" value="1"/>
</dbReference>
<dbReference type="EMBL" id="JAENJH010000005">
    <property type="protein sequence ID" value="MBK1787043.1"/>
    <property type="molecule type" value="Genomic_DNA"/>
</dbReference>
<dbReference type="CDD" id="cd00995">
    <property type="entry name" value="PBP2_NikA_DppA_OppA_like"/>
    <property type="match status" value="1"/>
</dbReference>
<gene>
    <name evidence="6" type="ORF">JHE00_22185</name>
</gene>
<feature type="chain" id="PRO_5038931070" evidence="4">
    <location>
        <begin position="22"/>
        <end position="535"/>
    </location>
</feature>
<dbReference type="InterPro" id="IPR030678">
    <property type="entry name" value="Peptide/Ni-bd"/>
</dbReference>
<protein>
    <submittedName>
        <fullName evidence="6">ABC transporter substrate-binding protein</fullName>
    </submittedName>
</protein>
<dbReference type="SUPFAM" id="SSF53850">
    <property type="entry name" value="Periplasmic binding protein-like II"/>
    <property type="match status" value="1"/>
</dbReference>
<dbReference type="GO" id="GO:0042597">
    <property type="term" value="C:periplasmic space"/>
    <property type="evidence" value="ECO:0007669"/>
    <property type="project" value="UniProtKB-ARBA"/>
</dbReference>